<dbReference type="AlphaFoldDB" id="A0A139AC39"/>
<feature type="non-terminal residue" evidence="1">
    <location>
        <position position="1"/>
    </location>
</feature>
<protein>
    <submittedName>
        <fullName evidence="1">Uncharacterized protein</fullName>
    </submittedName>
</protein>
<evidence type="ECO:0000313" key="2">
    <source>
        <dbReference type="Proteomes" id="UP000070544"/>
    </source>
</evidence>
<keyword evidence="2" id="KW-1185">Reference proteome</keyword>
<dbReference type="EMBL" id="KQ965770">
    <property type="protein sequence ID" value="KXS14340.1"/>
    <property type="molecule type" value="Genomic_DNA"/>
</dbReference>
<dbReference type="OMA" id="MVYDARK"/>
<dbReference type="OrthoDB" id="5295747at2759"/>
<proteinExistence type="predicted"/>
<dbReference type="SUPFAM" id="SSF159245">
    <property type="entry name" value="AttH-like"/>
    <property type="match status" value="1"/>
</dbReference>
<gene>
    <name evidence="1" type="ORF">M427DRAFT_99797</name>
</gene>
<name>A0A139AC39_GONPJ</name>
<organism evidence="1 2">
    <name type="scientific">Gonapodya prolifera (strain JEL478)</name>
    <name type="common">Monoblepharis prolifera</name>
    <dbReference type="NCBI Taxonomy" id="1344416"/>
    <lineage>
        <taxon>Eukaryota</taxon>
        <taxon>Fungi</taxon>
        <taxon>Fungi incertae sedis</taxon>
        <taxon>Chytridiomycota</taxon>
        <taxon>Chytridiomycota incertae sedis</taxon>
        <taxon>Monoblepharidomycetes</taxon>
        <taxon>Monoblepharidales</taxon>
        <taxon>Gonapodyaceae</taxon>
        <taxon>Gonapodya</taxon>
    </lineage>
</organism>
<reference evidence="1 2" key="1">
    <citation type="journal article" date="2015" name="Genome Biol. Evol.">
        <title>Phylogenomic analyses indicate that early fungi evolved digesting cell walls of algal ancestors of land plants.</title>
        <authorList>
            <person name="Chang Y."/>
            <person name="Wang S."/>
            <person name="Sekimoto S."/>
            <person name="Aerts A.L."/>
            <person name="Choi C."/>
            <person name="Clum A."/>
            <person name="LaButti K.M."/>
            <person name="Lindquist E.A."/>
            <person name="Yee Ngan C."/>
            <person name="Ohm R.A."/>
            <person name="Salamov A.A."/>
            <person name="Grigoriev I.V."/>
            <person name="Spatafora J.W."/>
            <person name="Berbee M.L."/>
        </authorList>
    </citation>
    <scope>NUCLEOTIDE SEQUENCE [LARGE SCALE GENOMIC DNA]</scope>
    <source>
        <strain evidence="1 2">JEL478</strain>
    </source>
</reference>
<evidence type="ECO:0000313" key="1">
    <source>
        <dbReference type="EMBL" id="KXS14340.1"/>
    </source>
</evidence>
<accession>A0A139AC39</accession>
<sequence length="137" mass="14907">KSYINTNIYVHGSKRIGTFLSVNDLTTGKLRGCSVIGPGSASTERLNIQSPAQSFVSQEGGDNLTGTKIKLDLQGIQLDLAMTPTGRHFYYGGSGGLQMVPKGEPTDIDIVLYGWSWYWVLNFPKIRTTTVALPTLP</sequence>
<dbReference type="Proteomes" id="UP000070544">
    <property type="component" value="Unassembled WGS sequence"/>
</dbReference>